<reference evidence="3 4" key="1">
    <citation type="submission" date="2015-08" db="EMBL/GenBank/DDBJ databases">
        <authorList>
            <person name="Babu N.S."/>
            <person name="Beckwith C.J."/>
            <person name="Beseler K.G."/>
            <person name="Brison A."/>
            <person name="Carone J.V."/>
            <person name="Caskin T.P."/>
            <person name="Diamond M."/>
            <person name="Durham M.E."/>
            <person name="Foxe J.M."/>
            <person name="Go M."/>
            <person name="Henderson B.A."/>
            <person name="Jones I.B."/>
            <person name="McGettigan J.A."/>
            <person name="Micheletti S.J."/>
            <person name="Nasrallah M.E."/>
            <person name="Ortiz D."/>
            <person name="Piller C.R."/>
            <person name="Privatt S.R."/>
            <person name="Schneider S.L."/>
            <person name="Sharp S."/>
            <person name="Smith T.C."/>
            <person name="Stanton J.D."/>
            <person name="Ullery H.E."/>
            <person name="Wilson R.J."/>
            <person name="Serrano M.G."/>
            <person name="Buck G."/>
            <person name="Lee V."/>
            <person name="Wang Y."/>
            <person name="Carvalho R."/>
            <person name="Voegtly L."/>
            <person name="Shi R."/>
            <person name="Duckworth R."/>
            <person name="Johnson A."/>
            <person name="Loviza R."/>
            <person name="Walstead R."/>
            <person name="Shah Z."/>
            <person name="Kiflezghi M."/>
            <person name="Wade K."/>
            <person name="Ball S.L."/>
            <person name="Bradley K.W."/>
            <person name="Asai D.J."/>
            <person name="Bowman C.A."/>
            <person name="Russell D.A."/>
            <person name="Pope W.H."/>
            <person name="Jacobs-Sera D."/>
            <person name="Hendrix R.W."/>
            <person name="Hatfull G.F."/>
        </authorList>
    </citation>
    <scope>NUCLEOTIDE SEQUENCE [LARGE SCALE GENOMIC DNA]</scope>
    <source>
        <strain evidence="3 4">DSM 27648</strain>
    </source>
</reference>
<feature type="region of interest" description="Disordered" evidence="1">
    <location>
        <begin position="22"/>
        <end position="41"/>
    </location>
</feature>
<dbReference type="SUPFAM" id="SSF48208">
    <property type="entry name" value="Six-hairpin glycosidases"/>
    <property type="match status" value="1"/>
</dbReference>
<dbReference type="EMBL" id="CP012333">
    <property type="protein sequence ID" value="AKU94696.1"/>
    <property type="molecule type" value="Genomic_DNA"/>
</dbReference>
<dbReference type="GO" id="GO:0005975">
    <property type="term" value="P:carbohydrate metabolic process"/>
    <property type="evidence" value="ECO:0007669"/>
    <property type="project" value="InterPro"/>
</dbReference>
<gene>
    <name evidence="3" type="ORF">AKJ09_01360</name>
</gene>
<feature type="signal peptide" evidence="2">
    <location>
        <begin position="1"/>
        <end position="20"/>
    </location>
</feature>
<evidence type="ECO:0000256" key="2">
    <source>
        <dbReference type="SAM" id="SignalP"/>
    </source>
</evidence>
<sequence length="589" mass="62703">MKTAATLAISFALATLVACGSDEAHDQPGETEALPTDDGRTPVGACTATANPGTPSSAGTTVLPAACGVTAPQGCNPLDAAGCDTAKGETCDLARDGSFRCFPSPNAGKLGEACDAVAGPFCATGLTCFPDATGKAICARACCASTECADGQTCTPLSVTLGNVGACTSGAPPATFAGSSVVGHHAAKFVGRGFLLPWTTWNDALAREVTWHATTCPEVKGYPIFASTTHFDGNCQMTKDDTIPATQNSMGILSYLSYWQYGGRTDARLLGVAKSLADYLVKEAVTPNSGAYPGFPRSTGHAQAVPQPEDCGTESDMPYEIEPDKGGMVGHALMLLAKETNDTSYSDVALHIANVLVANMVHADGGRSPWPFRVDYRTGIARTEPFSQDISSNMSYVLRLFDDLISSGHSEFAPARAELWYWIKGIQIPDIACGGKLWQQFFEDQPWPDNRNAWAPLSLAGYLLERRALLDQDWQSDAEKLLDFVNSILVVEQNGFPVCVEQDFDKLPYGGIMSTYAATLALHAAVTGSETSKQRAYQAFNLLVYAIDKDGCPDDRVLTDGRGGWIEDTHLDKVHNFVAALALFPEWAK</sequence>
<evidence type="ECO:0000313" key="4">
    <source>
        <dbReference type="Proteomes" id="UP000064967"/>
    </source>
</evidence>
<protein>
    <submittedName>
        <fullName evidence="3">Uncharacterized protein</fullName>
    </submittedName>
</protein>
<dbReference type="PROSITE" id="PS51257">
    <property type="entry name" value="PROKAR_LIPOPROTEIN"/>
    <property type="match status" value="1"/>
</dbReference>
<feature type="chain" id="PRO_5005466298" evidence="2">
    <location>
        <begin position="21"/>
        <end position="589"/>
    </location>
</feature>
<evidence type="ECO:0000256" key="1">
    <source>
        <dbReference type="SAM" id="MobiDB-lite"/>
    </source>
</evidence>
<dbReference type="OrthoDB" id="5417469at2"/>
<proteinExistence type="predicted"/>
<name>A0A0K1PMR3_9BACT</name>
<organism evidence="3 4">
    <name type="scientific">Labilithrix luteola</name>
    <dbReference type="NCBI Taxonomy" id="1391654"/>
    <lineage>
        <taxon>Bacteria</taxon>
        <taxon>Pseudomonadati</taxon>
        <taxon>Myxococcota</taxon>
        <taxon>Polyangia</taxon>
        <taxon>Polyangiales</taxon>
        <taxon>Labilitrichaceae</taxon>
        <taxon>Labilithrix</taxon>
    </lineage>
</organism>
<dbReference type="Proteomes" id="UP000064967">
    <property type="component" value="Chromosome"/>
</dbReference>
<dbReference type="RefSeq" id="WP_146646252.1">
    <property type="nucleotide sequence ID" value="NZ_CP012333.1"/>
</dbReference>
<keyword evidence="2" id="KW-0732">Signal</keyword>
<feature type="region of interest" description="Disordered" evidence="1">
    <location>
        <begin position="292"/>
        <end position="311"/>
    </location>
</feature>
<dbReference type="KEGG" id="llu:AKJ09_01360"/>
<dbReference type="AlphaFoldDB" id="A0A0K1PMR3"/>
<dbReference type="InterPro" id="IPR008928">
    <property type="entry name" value="6-hairpin_glycosidase_sf"/>
</dbReference>
<accession>A0A0K1PMR3</accession>
<evidence type="ECO:0000313" key="3">
    <source>
        <dbReference type="EMBL" id="AKU94696.1"/>
    </source>
</evidence>
<keyword evidence="4" id="KW-1185">Reference proteome</keyword>
<dbReference type="STRING" id="1391654.AKJ09_01360"/>